<accession>A0AAW0W0N7</accession>
<evidence type="ECO:0000256" key="6">
    <source>
        <dbReference type="ARBA" id="ARBA00055388"/>
    </source>
</evidence>
<protein>
    <recommendedName>
        <fullName evidence="4">Large ribosomal subunit protein uL30</fullName>
    </recommendedName>
    <alternativeName>
        <fullName evidence="5">60S ribosomal protein L7</fullName>
    </alternativeName>
</protein>
<evidence type="ECO:0000259" key="8">
    <source>
        <dbReference type="Pfam" id="PF00327"/>
    </source>
</evidence>
<gene>
    <name evidence="10" type="ORF">OTU49_012076</name>
</gene>
<dbReference type="InterPro" id="IPR035808">
    <property type="entry name" value="Ribosomal_uL30_euk_arc"/>
</dbReference>
<dbReference type="CDD" id="cd01657">
    <property type="entry name" value="Ribosomal_L7_archeal_euk"/>
    <property type="match status" value="1"/>
</dbReference>
<feature type="domain" description="Large ribosomal subunit protein uL30 N-terminal eukaryotes" evidence="9">
    <location>
        <begin position="176"/>
        <end position="247"/>
    </location>
</feature>
<evidence type="ECO:0000256" key="2">
    <source>
        <dbReference type="ARBA" id="ARBA00022980"/>
    </source>
</evidence>
<keyword evidence="2" id="KW-0689">Ribosomal protein</keyword>
<evidence type="ECO:0000259" key="9">
    <source>
        <dbReference type="Pfam" id="PF08079"/>
    </source>
</evidence>
<reference evidence="10 11" key="1">
    <citation type="journal article" date="2024" name="BMC Genomics">
        <title>Genome assembly of redclaw crayfish (Cherax quadricarinatus) provides insights into its immune adaptation and hypoxia tolerance.</title>
        <authorList>
            <person name="Liu Z."/>
            <person name="Zheng J."/>
            <person name="Li H."/>
            <person name="Fang K."/>
            <person name="Wang S."/>
            <person name="He J."/>
            <person name="Zhou D."/>
            <person name="Weng S."/>
            <person name="Chi M."/>
            <person name="Gu Z."/>
            <person name="He J."/>
            <person name="Li F."/>
            <person name="Wang M."/>
        </authorList>
    </citation>
    <scope>NUCLEOTIDE SEQUENCE [LARGE SCALE GENOMIC DNA]</scope>
    <source>
        <strain evidence="10">ZL_2023a</strain>
    </source>
</reference>
<dbReference type="PANTHER" id="PTHR11524">
    <property type="entry name" value="60S RIBOSOMAL PROTEIN L7"/>
    <property type="match status" value="1"/>
</dbReference>
<feature type="region of interest" description="Disordered" evidence="7">
    <location>
        <begin position="1"/>
        <end position="166"/>
    </location>
</feature>
<dbReference type="InterPro" id="IPR039699">
    <property type="entry name" value="Ribosomal_uL30"/>
</dbReference>
<feature type="compositionally biased region" description="Basic and acidic residues" evidence="7">
    <location>
        <begin position="23"/>
        <end position="40"/>
    </location>
</feature>
<dbReference type="FunFam" id="3.30.1390.20:FF:000003">
    <property type="entry name" value="60S ribosomal protein L7"/>
    <property type="match status" value="1"/>
</dbReference>
<dbReference type="SUPFAM" id="SSF55129">
    <property type="entry name" value="Ribosomal protein L30p/L7e"/>
    <property type="match status" value="1"/>
</dbReference>
<dbReference type="InterPro" id="IPR005998">
    <property type="entry name" value="Ribosomal_uL30_euk"/>
</dbReference>
<feature type="domain" description="Large ribosomal subunit protein uL30-like ferredoxin-like fold" evidence="8">
    <location>
        <begin position="252"/>
        <end position="302"/>
    </location>
</feature>
<evidence type="ECO:0000256" key="1">
    <source>
        <dbReference type="ARBA" id="ARBA00007594"/>
    </source>
</evidence>
<comment type="function">
    <text evidence="6">Binds to G-rich structures in 28S rRNA and in mRNAs. Plays a regulatory role in the translation apparatus; inhibits cell-free translation of mRNAs.</text>
</comment>
<dbReference type="Pfam" id="PF08079">
    <property type="entry name" value="Ribosomal_L30_N"/>
    <property type="match status" value="1"/>
</dbReference>
<feature type="compositionally biased region" description="Basic and acidic residues" evidence="7">
    <location>
        <begin position="55"/>
        <end position="161"/>
    </location>
</feature>
<comment type="caution">
    <text evidence="10">The sequence shown here is derived from an EMBL/GenBank/DDBJ whole genome shotgun (WGS) entry which is preliminary data.</text>
</comment>
<dbReference type="Proteomes" id="UP001445076">
    <property type="component" value="Unassembled WGS sequence"/>
</dbReference>
<dbReference type="EMBL" id="JARKIK010000093">
    <property type="protein sequence ID" value="KAK8722837.1"/>
    <property type="molecule type" value="Genomic_DNA"/>
</dbReference>
<evidence type="ECO:0000256" key="3">
    <source>
        <dbReference type="ARBA" id="ARBA00023274"/>
    </source>
</evidence>
<evidence type="ECO:0000313" key="11">
    <source>
        <dbReference type="Proteomes" id="UP001445076"/>
    </source>
</evidence>
<dbReference type="NCBIfam" id="TIGR01310">
    <property type="entry name" value="uL30_euk"/>
    <property type="match status" value="1"/>
</dbReference>
<dbReference type="GO" id="GO:0003735">
    <property type="term" value="F:structural constituent of ribosome"/>
    <property type="evidence" value="ECO:0007669"/>
    <property type="project" value="TreeGrafter"/>
</dbReference>
<dbReference type="InterPro" id="IPR036919">
    <property type="entry name" value="Ribo_uL30_ferredoxin-like_sf"/>
</dbReference>
<evidence type="ECO:0000256" key="7">
    <source>
        <dbReference type="SAM" id="MobiDB-lite"/>
    </source>
</evidence>
<dbReference type="InterPro" id="IPR018038">
    <property type="entry name" value="Ribosomal_uL30_CS"/>
</dbReference>
<dbReference type="GO" id="GO:0003723">
    <property type="term" value="F:RNA binding"/>
    <property type="evidence" value="ECO:0007669"/>
    <property type="project" value="InterPro"/>
</dbReference>
<dbReference type="PROSITE" id="PS00634">
    <property type="entry name" value="RIBOSOMAL_L30"/>
    <property type="match status" value="1"/>
</dbReference>
<evidence type="ECO:0000256" key="4">
    <source>
        <dbReference type="ARBA" id="ARBA00040575"/>
    </source>
</evidence>
<dbReference type="Gene3D" id="3.30.1390.20">
    <property type="entry name" value="Ribosomal protein L30, ferredoxin-like fold domain"/>
    <property type="match status" value="1"/>
</dbReference>
<dbReference type="GO" id="GO:0000463">
    <property type="term" value="P:maturation of LSU-rRNA from tricistronic rRNA transcript (SSU-rRNA, 5.8S rRNA, LSU-rRNA)"/>
    <property type="evidence" value="ECO:0007669"/>
    <property type="project" value="TreeGrafter"/>
</dbReference>
<evidence type="ECO:0000256" key="5">
    <source>
        <dbReference type="ARBA" id="ARBA00041271"/>
    </source>
</evidence>
<feature type="compositionally biased region" description="Basic and acidic residues" evidence="7">
    <location>
        <begin position="1"/>
        <end position="10"/>
    </location>
</feature>
<evidence type="ECO:0000313" key="10">
    <source>
        <dbReference type="EMBL" id="KAK8722837.1"/>
    </source>
</evidence>
<sequence>MEEDKSKDAAAPRVRQRWKKKKPVDPKPKEAAEKATESKPKTGTGEPRKRRVRKAPGEARVPKPKKVTDGAPEPKPKKEAAAKPKKEAAAKPKKEAAAKPKKEAAAKPKKEAAAKPKEEAAAKPKEEAAAKPKEEAAAKPKKEAAAKPKEAVSKPKKDAASKLRRKPLTKFKLPAVPEILLKRRRQRIAERKQRIDAAIKVKRALKAKRHNIFRRAESYIKEYRVAERQNIGLIREAKKEGSVIVPAESKLAFVIRIRGVNQIHPKVRKVLQLFRLLQINNGVFVKLNKATIGMLRIAEPFITWGYPNLKSVKSLVYKRGFAKIGHHRVPLTKNEIIETKLGKRGIICMEDLVHEIYTVGEHFRAATNFVWTFKLNNPTGGWRKKTTHYVEGGDFGNREDKINEILSKMI</sequence>
<dbReference type="Pfam" id="PF00327">
    <property type="entry name" value="Ribosomal_L30"/>
    <property type="match status" value="1"/>
</dbReference>
<dbReference type="InterPro" id="IPR012988">
    <property type="entry name" value="Ribosomal_uL30_N_euk"/>
</dbReference>
<proteinExistence type="inferred from homology"/>
<name>A0AAW0W0N7_CHEQU</name>
<dbReference type="FunFam" id="3.30.1390.20:FF:000002">
    <property type="entry name" value="60S ribosomal protein L7"/>
    <property type="match status" value="1"/>
</dbReference>
<comment type="similarity">
    <text evidence="1">Belongs to the universal ribosomal protein uL30 family.</text>
</comment>
<dbReference type="AlphaFoldDB" id="A0AAW0W0N7"/>
<dbReference type="PANTHER" id="PTHR11524:SF16">
    <property type="entry name" value="LARGE RIBOSOMAL SUBUNIT PROTEIN UL30"/>
    <property type="match status" value="1"/>
</dbReference>
<organism evidence="10 11">
    <name type="scientific">Cherax quadricarinatus</name>
    <name type="common">Australian red claw crayfish</name>
    <dbReference type="NCBI Taxonomy" id="27406"/>
    <lineage>
        <taxon>Eukaryota</taxon>
        <taxon>Metazoa</taxon>
        <taxon>Ecdysozoa</taxon>
        <taxon>Arthropoda</taxon>
        <taxon>Crustacea</taxon>
        <taxon>Multicrustacea</taxon>
        <taxon>Malacostraca</taxon>
        <taxon>Eumalacostraca</taxon>
        <taxon>Eucarida</taxon>
        <taxon>Decapoda</taxon>
        <taxon>Pleocyemata</taxon>
        <taxon>Astacidea</taxon>
        <taxon>Parastacoidea</taxon>
        <taxon>Parastacidae</taxon>
        <taxon>Cherax</taxon>
    </lineage>
</organism>
<keyword evidence="3" id="KW-0687">Ribonucleoprotein</keyword>
<dbReference type="InterPro" id="IPR016082">
    <property type="entry name" value="Ribosomal_uL30_ferredoxin-like"/>
</dbReference>
<keyword evidence="11" id="KW-1185">Reference proteome</keyword>
<dbReference type="GO" id="GO:0022625">
    <property type="term" value="C:cytosolic large ribosomal subunit"/>
    <property type="evidence" value="ECO:0007669"/>
    <property type="project" value="TreeGrafter"/>
</dbReference>